<evidence type="ECO:0000256" key="1">
    <source>
        <dbReference type="ARBA" id="ARBA00004123"/>
    </source>
</evidence>
<evidence type="ECO:0000313" key="8">
    <source>
        <dbReference type="EMBL" id="RWA08280.1"/>
    </source>
</evidence>
<dbReference type="PANTHER" id="PTHR46910:SF37">
    <property type="entry name" value="ZN(II)2CYS6 TRANSCRIPTION FACTOR (EUROFUNG)"/>
    <property type="match status" value="1"/>
</dbReference>
<dbReference type="GO" id="GO:0003677">
    <property type="term" value="F:DNA binding"/>
    <property type="evidence" value="ECO:0007669"/>
    <property type="project" value="UniProtKB-KW"/>
</dbReference>
<evidence type="ECO:0000256" key="5">
    <source>
        <dbReference type="ARBA" id="ARBA00023242"/>
    </source>
</evidence>
<proteinExistence type="predicted"/>
<sequence length="645" mass="72058">MMPNQADGKARVGMSRKRACDIQCTIPNPESPCEWCDEHDLSYRVEKLENALAESRTHYPPLRVGSSVAERLATPSSENRDGRLQSESSPSPTIPPSATESTQSPLTSIYTDVQPTYFPVRQNPVTGVPLAQYWYSRGIPLLSDRGHQYMHSKTGQASTVENIRAASCQSNLQSLVLPVCCSNRELWHLPPKETVEELALAFFKSPFQRDFPVLDTLLFGATIEEAYGFIDGIPSLSQAHSIACVSAVLSIINHLEPSGRPLSTRDRDVYAAKAECILGHMMTMETNLVSLQTVLMLQRYHLFNAQTERAALLHATACRMICALGGHTYQPPRHAGDEVTWAERQEYHLRTLFWLCYISDKDVTLRSGQPPLLTEEYCDLTIPGNYTGYFTQLQGLGETITSNKYHFHFHGNLGLCRLKEKIHRLLFSSHAFNLSDGELILRIRQLDEDLESWRLSIPLELRPKLSIPPMQAIPAQGSYTTLDIRGAHLQLEYHHLVIAIHTTVRRCGADNPDNKDLPDDLHSVIHSSCDLSLEASRSTISFLKSSPTVLSEQEFSDIVFYANLAAVSLFIDILAHPQNTHSHTAINYLSHAINITQGLSTPTSTQGELKRIQQTNRFIMELIRLGSCAIAKAERGCSKTDDVPS</sequence>
<evidence type="ECO:0000256" key="3">
    <source>
        <dbReference type="ARBA" id="ARBA00023125"/>
    </source>
</evidence>
<dbReference type="GO" id="GO:0005634">
    <property type="term" value="C:nucleus"/>
    <property type="evidence" value="ECO:0007669"/>
    <property type="project" value="UniProtKB-SubCell"/>
</dbReference>
<gene>
    <name evidence="8" type="ORF">EKO27_g6832</name>
</gene>
<dbReference type="EMBL" id="RYZI01000209">
    <property type="protein sequence ID" value="RWA08280.1"/>
    <property type="molecule type" value="Genomic_DNA"/>
</dbReference>
<dbReference type="Proteomes" id="UP000286045">
    <property type="component" value="Unassembled WGS sequence"/>
</dbReference>
<dbReference type="AlphaFoldDB" id="A0A439D1J4"/>
<dbReference type="STRING" id="363999.A0A439D1J4"/>
<protein>
    <recommendedName>
        <fullName evidence="7">Xylanolytic transcriptional activator regulatory domain-containing protein</fullName>
    </recommendedName>
</protein>
<keyword evidence="5" id="KW-0539">Nucleus</keyword>
<name>A0A439D1J4_9PEZI</name>
<evidence type="ECO:0000256" key="2">
    <source>
        <dbReference type="ARBA" id="ARBA00023015"/>
    </source>
</evidence>
<keyword evidence="2" id="KW-0805">Transcription regulation</keyword>
<dbReference type="PANTHER" id="PTHR46910">
    <property type="entry name" value="TRANSCRIPTION FACTOR PDR1"/>
    <property type="match status" value="1"/>
</dbReference>
<dbReference type="GO" id="GO:0006351">
    <property type="term" value="P:DNA-templated transcription"/>
    <property type="evidence" value="ECO:0007669"/>
    <property type="project" value="InterPro"/>
</dbReference>
<dbReference type="GO" id="GO:0003700">
    <property type="term" value="F:DNA-binding transcription factor activity"/>
    <property type="evidence" value="ECO:0007669"/>
    <property type="project" value="InterPro"/>
</dbReference>
<feature type="region of interest" description="Disordered" evidence="6">
    <location>
        <begin position="63"/>
        <end position="106"/>
    </location>
</feature>
<evidence type="ECO:0000256" key="4">
    <source>
        <dbReference type="ARBA" id="ARBA00023163"/>
    </source>
</evidence>
<dbReference type="InterPro" id="IPR007219">
    <property type="entry name" value="XnlR_reg_dom"/>
</dbReference>
<feature type="domain" description="Xylanolytic transcriptional activator regulatory" evidence="7">
    <location>
        <begin position="310"/>
        <end position="389"/>
    </location>
</feature>
<organism evidence="8 9">
    <name type="scientific">Xylaria grammica</name>
    <dbReference type="NCBI Taxonomy" id="363999"/>
    <lineage>
        <taxon>Eukaryota</taxon>
        <taxon>Fungi</taxon>
        <taxon>Dikarya</taxon>
        <taxon>Ascomycota</taxon>
        <taxon>Pezizomycotina</taxon>
        <taxon>Sordariomycetes</taxon>
        <taxon>Xylariomycetidae</taxon>
        <taxon>Xylariales</taxon>
        <taxon>Xylariaceae</taxon>
        <taxon>Xylaria</taxon>
    </lineage>
</organism>
<evidence type="ECO:0000256" key="6">
    <source>
        <dbReference type="SAM" id="MobiDB-lite"/>
    </source>
</evidence>
<reference evidence="8 9" key="1">
    <citation type="submission" date="2018-12" db="EMBL/GenBank/DDBJ databases">
        <title>Draft genome sequence of Xylaria grammica IHI A82.</title>
        <authorList>
            <person name="Buettner E."/>
            <person name="Kellner H."/>
        </authorList>
    </citation>
    <scope>NUCLEOTIDE SEQUENCE [LARGE SCALE GENOMIC DNA]</scope>
    <source>
        <strain evidence="8 9">IHI A82</strain>
    </source>
</reference>
<comment type="subcellular location">
    <subcellularLocation>
        <location evidence="1">Nucleus</location>
    </subcellularLocation>
</comment>
<dbReference type="GO" id="GO:0008270">
    <property type="term" value="F:zinc ion binding"/>
    <property type="evidence" value="ECO:0007669"/>
    <property type="project" value="InterPro"/>
</dbReference>
<evidence type="ECO:0000313" key="9">
    <source>
        <dbReference type="Proteomes" id="UP000286045"/>
    </source>
</evidence>
<dbReference type="SMART" id="SM00906">
    <property type="entry name" value="Fungal_trans"/>
    <property type="match status" value="1"/>
</dbReference>
<accession>A0A439D1J4</accession>
<dbReference type="CDD" id="cd12148">
    <property type="entry name" value="fungal_TF_MHR"/>
    <property type="match status" value="1"/>
</dbReference>
<evidence type="ECO:0000259" key="7">
    <source>
        <dbReference type="SMART" id="SM00906"/>
    </source>
</evidence>
<feature type="compositionally biased region" description="Low complexity" evidence="6">
    <location>
        <begin position="86"/>
        <end position="102"/>
    </location>
</feature>
<comment type="caution">
    <text evidence="8">The sequence shown here is derived from an EMBL/GenBank/DDBJ whole genome shotgun (WGS) entry which is preliminary data.</text>
</comment>
<dbReference type="InterPro" id="IPR050987">
    <property type="entry name" value="AtrR-like"/>
</dbReference>
<keyword evidence="3" id="KW-0238">DNA-binding</keyword>
<keyword evidence="9" id="KW-1185">Reference proteome</keyword>
<keyword evidence="4" id="KW-0804">Transcription</keyword>
<dbReference type="Pfam" id="PF04082">
    <property type="entry name" value="Fungal_trans"/>
    <property type="match status" value="1"/>
</dbReference>